<keyword evidence="1" id="KW-0695">RNA-directed DNA polymerase</keyword>
<dbReference type="Proteomes" id="UP000544331">
    <property type="component" value="Unassembled WGS sequence"/>
</dbReference>
<accession>A0A8H5Z6C9</accession>
<keyword evidence="1" id="KW-0808">Transferase</keyword>
<dbReference type="EMBL" id="JAAOAN010000021">
    <property type="protein sequence ID" value="KAF5724942.1"/>
    <property type="molecule type" value="Genomic_DNA"/>
</dbReference>
<gene>
    <name evidence="1" type="ORF">FMUND_307</name>
</gene>
<proteinExistence type="predicted"/>
<dbReference type="AlphaFoldDB" id="A0A8H5Z6C9"/>
<protein>
    <submittedName>
        <fullName evidence="1">Reverse transcriptase</fullName>
    </submittedName>
</protein>
<dbReference type="OrthoDB" id="4842715at2759"/>
<name>A0A8H5Z6C9_9HYPO</name>
<evidence type="ECO:0000313" key="1">
    <source>
        <dbReference type="EMBL" id="KAF5724942.1"/>
    </source>
</evidence>
<dbReference type="PANTHER" id="PTHR33481:SF1">
    <property type="entry name" value="ENDONUCLEASE_EXONUCLEASE_PHOSPHATASE DOMAIN-CONTAINING PROTEIN-RELATED"/>
    <property type="match status" value="1"/>
</dbReference>
<evidence type="ECO:0000313" key="2">
    <source>
        <dbReference type="Proteomes" id="UP000544331"/>
    </source>
</evidence>
<reference evidence="1 2" key="1">
    <citation type="submission" date="2020-05" db="EMBL/GenBank/DDBJ databases">
        <title>Identification and distribution of gene clusters putatively required for synthesis of sphingolipid metabolism inhibitors in phylogenetically diverse species of the filamentous fungus Fusarium.</title>
        <authorList>
            <person name="Kim H.-S."/>
            <person name="Busman M."/>
            <person name="Brown D.W."/>
            <person name="Divon H."/>
            <person name="Uhlig S."/>
            <person name="Proctor R.H."/>
        </authorList>
    </citation>
    <scope>NUCLEOTIDE SEQUENCE [LARGE SCALE GENOMIC DNA]</scope>
    <source>
        <strain evidence="1 2">NRRL 66235</strain>
    </source>
</reference>
<keyword evidence="1" id="KW-0548">Nucleotidyltransferase</keyword>
<dbReference type="GO" id="GO:0003964">
    <property type="term" value="F:RNA-directed DNA polymerase activity"/>
    <property type="evidence" value="ECO:0007669"/>
    <property type="project" value="UniProtKB-KW"/>
</dbReference>
<dbReference type="PANTHER" id="PTHR33481">
    <property type="entry name" value="REVERSE TRANSCRIPTASE"/>
    <property type="match status" value="1"/>
</dbReference>
<comment type="caution">
    <text evidence="1">The sequence shown here is derived from an EMBL/GenBank/DDBJ whole genome shotgun (WGS) entry which is preliminary data.</text>
</comment>
<keyword evidence="2" id="KW-1185">Reference proteome</keyword>
<organism evidence="1 2">
    <name type="scientific">Fusarium mundagurra</name>
    <dbReference type="NCBI Taxonomy" id="1567541"/>
    <lineage>
        <taxon>Eukaryota</taxon>
        <taxon>Fungi</taxon>
        <taxon>Dikarya</taxon>
        <taxon>Ascomycota</taxon>
        <taxon>Pezizomycotina</taxon>
        <taxon>Sordariomycetes</taxon>
        <taxon>Hypocreomycetidae</taxon>
        <taxon>Hypocreales</taxon>
        <taxon>Nectriaceae</taxon>
        <taxon>Fusarium</taxon>
        <taxon>Fusarium fujikuroi species complex</taxon>
    </lineage>
</organism>
<sequence length="463" mass="52401">MIAPSIQLYSQHIQDWALIELSQESFTISATSPTKCRGNIVNISWKGPLGMCELPAQWFSKIPSASLQPLRFHQRQQQFIFNIPPSADLARDSTPLAPLLPATTLPPSLCPSGVPPIFATYKISWLLDFFVHTLALRLFWTRPWAFGAVECPLVLEIDVLVTACCGLPQGSPVLPILFLLYTEPIYRLGNPQGRFGYADDADILSVGDTVEETSTMASRSIEDRRTAPEVRHGDVGKHPEAALRWLGVWLDSRLSFRIHVEKWAAKAKAVAYHLRGLTNTIHGPLPSAVRSAFKACVEPVLLHGSEAWYPGKTRPRWTQPMKDLQCNQHLLQRMSKAMNQAMRAILPVRKTTPTAILRRESGIPPIDQLLEIRRLRFSARLKSLDESHPLASRTHPPRQHTYHDLIKRRYQTQTENVFRTRRRRADELLAPCPQPKLVQRCFQQEEMVPLQTASKEKTTGAFL</sequence>